<dbReference type="AlphaFoldDB" id="A0AAV0D963"/>
<dbReference type="Proteomes" id="UP001152523">
    <property type="component" value="Unassembled WGS sequence"/>
</dbReference>
<accession>A0AAV0D963</accession>
<organism evidence="2 3">
    <name type="scientific">Cuscuta epithymum</name>
    <dbReference type="NCBI Taxonomy" id="186058"/>
    <lineage>
        <taxon>Eukaryota</taxon>
        <taxon>Viridiplantae</taxon>
        <taxon>Streptophyta</taxon>
        <taxon>Embryophyta</taxon>
        <taxon>Tracheophyta</taxon>
        <taxon>Spermatophyta</taxon>
        <taxon>Magnoliopsida</taxon>
        <taxon>eudicotyledons</taxon>
        <taxon>Gunneridae</taxon>
        <taxon>Pentapetalae</taxon>
        <taxon>asterids</taxon>
        <taxon>lamiids</taxon>
        <taxon>Solanales</taxon>
        <taxon>Convolvulaceae</taxon>
        <taxon>Cuscuteae</taxon>
        <taxon>Cuscuta</taxon>
        <taxon>Cuscuta subgen. Cuscuta</taxon>
    </lineage>
</organism>
<proteinExistence type="predicted"/>
<sequence length="160" mass="18066">MAKEFNALIANHTWDLVPFDARKNVVGSKWIYKTKYLADGSVDRYKARLVAQGFNQQAAKCFAMKDLGDLHFFLGLRASRTSTGLFLSQHKYVSDLLHRFHLHTLKPVRSPLPSRTKLSLTDGELLADATEYRSMVSSGNIHAWPPSTKVLGVFRDNCLL</sequence>
<reference evidence="2" key="1">
    <citation type="submission" date="2022-07" db="EMBL/GenBank/DDBJ databases">
        <authorList>
            <person name="Macas J."/>
            <person name="Novak P."/>
            <person name="Neumann P."/>
        </authorList>
    </citation>
    <scope>NUCLEOTIDE SEQUENCE</scope>
</reference>
<protein>
    <recommendedName>
        <fullName evidence="1">Reverse transcriptase Ty1/copia-type domain-containing protein</fullName>
    </recommendedName>
</protein>
<dbReference type="EMBL" id="CAMAPF010000075">
    <property type="protein sequence ID" value="CAH9093188.1"/>
    <property type="molecule type" value="Genomic_DNA"/>
</dbReference>
<name>A0AAV0D963_9ASTE</name>
<keyword evidence="3" id="KW-1185">Reference proteome</keyword>
<feature type="domain" description="Reverse transcriptase Ty1/copia-type" evidence="1">
    <location>
        <begin position="11"/>
        <end position="61"/>
    </location>
</feature>
<evidence type="ECO:0000259" key="1">
    <source>
        <dbReference type="Pfam" id="PF07727"/>
    </source>
</evidence>
<dbReference type="InterPro" id="IPR013103">
    <property type="entry name" value="RVT_2"/>
</dbReference>
<gene>
    <name evidence="2" type="ORF">CEPIT_LOCUS12405</name>
</gene>
<evidence type="ECO:0000313" key="3">
    <source>
        <dbReference type="Proteomes" id="UP001152523"/>
    </source>
</evidence>
<comment type="caution">
    <text evidence="2">The sequence shown here is derived from an EMBL/GenBank/DDBJ whole genome shotgun (WGS) entry which is preliminary data.</text>
</comment>
<evidence type="ECO:0000313" key="2">
    <source>
        <dbReference type="EMBL" id="CAH9093188.1"/>
    </source>
</evidence>
<dbReference type="Pfam" id="PF07727">
    <property type="entry name" value="RVT_2"/>
    <property type="match status" value="1"/>
</dbReference>